<dbReference type="EMBL" id="ABXP02000106">
    <property type="protein sequence ID" value="KKC29023.1"/>
    <property type="molecule type" value="Genomic_DNA"/>
</dbReference>
<protein>
    <recommendedName>
        <fullName evidence="4">K(+)-transporting ATPase subunit F</fullName>
    </recommendedName>
</protein>
<sequence length="32" mass="3963">MKQRCIKVVLLYVVFFLLLIYLFYALIHPEEF</sequence>
<reference evidence="3" key="3">
    <citation type="submission" date="2015-02" db="EMBL/GenBank/DDBJ databases">
        <title>Genome analysis of three genomes within the thermophilic hydrogenogenic bacterial species Caldanaerobacter subterraneus.</title>
        <authorList>
            <person name="Sant'Anna F.H."/>
            <person name="Lebedinsky A."/>
            <person name="Sokolova T."/>
            <person name="Robb F.T."/>
            <person name="Gonzalez J.M."/>
        </authorList>
    </citation>
    <scope>NUCLEOTIDE SEQUENCE [LARGE SCALE GENOMIC DNA]</scope>
    <source>
        <strain evidence="3">DSM 12653</strain>
    </source>
</reference>
<dbReference type="AlphaFoldDB" id="A0A0F5PK46"/>
<dbReference type="Pfam" id="PF09604">
    <property type="entry name" value="Potass_KdpF"/>
    <property type="match status" value="1"/>
</dbReference>
<accession>A0A0F5PK46</accession>
<name>A0A0F5PK46_9THEO</name>
<comment type="caution">
    <text evidence="2">The sequence shown here is derived from an EMBL/GenBank/DDBJ whole genome shotgun (WGS) entry which is preliminary data.</text>
</comment>
<dbReference type="GO" id="GO:0008556">
    <property type="term" value="F:P-type potassium transmembrane transporter activity"/>
    <property type="evidence" value="ECO:0007669"/>
    <property type="project" value="InterPro"/>
</dbReference>
<keyword evidence="1" id="KW-0472">Membrane</keyword>
<evidence type="ECO:0000313" key="2">
    <source>
        <dbReference type="EMBL" id="KKC29023.1"/>
    </source>
</evidence>
<keyword evidence="1" id="KW-1133">Transmembrane helix</keyword>
<dbReference type="RefSeq" id="WP_081427419.1">
    <property type="nucleotide sequence ID" value="NZ_ABXP02000106.1"/>
</dbReference>
<evidence type="ECO:0000313" key="3">
    <source>
        <dbReference type="Proteomes" id="UP000010146"/>
    </source>
</evidence>
<organism evidence="2 3">
    <name type="scientific">Caldanaerobacter subterraneus subsp. pacificus DSM 12653</name>
    <dbReference type="NCBI Taxonomy" id="391606"/>
    <lineage>
        <taxon>Bacteria</taxon>
        <taxon>Bacillati</taxon>
        <taxon>Bacillota</taxon>
        <taxon>Clostridia</taxon>
        <taxon>Thermoanaerobacterales</taxon>
        <taxon>Thermoanaerobacteraceae</taxon>
        <taxon>Caldanaerobacter</taxon>
    </lineage>
</organism>
<keyword evidence="1" id="KW-0812">Transmembrane</keyword>
<gene>
    <name evidence="2" type="ORF">CDSM653_01874</name>
</gene>
<proteinExistence type="predicted"/>
<dbReference type="Proteomes" id="UP000010146">
    <property type="component" value="Unassembled WGS sequence"/>
</dbReference>
<reference evidence="2 3" key="2">
    <citation type="journal article" date="2015" name="BMC Genomics">
        <title>Analysis of three genomes within the thermophilic bacterial species Caldanaerobacter subterraneus with a focus on carbon monoxide dehydrogenase evolution and hydrolase diversity.</title>
        <authorList>
            <person name="Sant'Anna F.H."/>
            <person name="Lebedinsky A.V."/>
            <person name="Sokolova T.G."/>
            <person name="Robb F.T."/>
            <person name="Gonzalez J.M."/>
        </authorList>
    </citation>
    <scope>NUCLEOTIDE SEQUENCE [LARGE SCALE GENOMIC DNA]</scope>
    <source>
        <strain evidence="2 3">DSM 12653</strain>
    </source>
</reference>
<reference evidence="2 3" key="1">
    <citation type="submission" date="2008-07" db="EMBL/GenBank/DDBJ databases">
        <authorList>
            <person name="Gonzalez J."/>
            <person name="Sokolova T."/>
            <person name="Ferriera S."/>
            <person name="Johnson J."/>
            <person name="Kravitz S."/>
            <person name="Beeson K."/>
            <person name="Sutton G."/>
            <person name="Rogers Y.-H."/>
            <person name="Friedman R."/>
            <person name="Frazier M."/>
            <person name="Venter J.C."/>
        </authorList>
    </citation>
    <scope>NUCLEOTIDE SEQUENCE [LARGE SCALE GENOMIC DNA]</scope>
    <source>
        <strain evidence="2 3">DSM 12653</strain>
    </source>
</reference>
<evidence type="ECO:0008006" key="4">
    <source>
        <dbReference type="Google" id="ProtNLM"/>
    </source>
</evidence>
<evidence type="ECO:0000256" key="1">
    <source>
        <dbReference type="SAM" id="Phobius"/>
    </source>
</evidence>
<dbReference type="NCBIfam" id="TIGR02115">
    <property type="entry name" value="potass_kdpF"/>
    <property type="match status" value="1"/>
</dbReference>
<feature type="transmembrane region" description="Helical" evidence="1">
    <location>
        <begin position="9"/>
        <end position="27"/>
    </location>
</feature>
<dbReference type="InterPro" id="IPR011726">
    <property type="entry name" value="KdpF"/>
</dbReference>
<dbReference type="GO" id="GO:0005886">
    <property type="term" value="C:plasma membrane"/>
    <property type="evidence" value="ECO:0007669"/>
    <property type="project" value="InterPro"/>
</dbReference>